<accession>A0ABR4LF42</accession>
<protein>
    <recommendedName>
        <fullName evidence="2">BZIP domain-containing protein</fullName>
    </recommendedName>
</protein>
<dbReference type="PANTHER" id="PTHR39607:SF1">
    <property type="entry name" value="B-ZIP TRANSCRIPTION FACTOR (EUROFUNG)"/>
    <property type="match status" value="1"/>
</dbReference>
<dbReference type="PROSITE" id="PS00036">
    <property type="entry name" value="BZIP_BASIC"/>
    <property type="match status" value="1"/>
</dbReference>
<gene>
    <name evidence="3" type="ORF">BJX67DRAFT_364716</name>
</gene>
<feature type="compositionally biased region" description="Polar residues" evidence="1">
    <location>
        <begin position="101"/>
        <end position="127"/>
    </location>
</feature>
<dbReference type="Proteomes" id="UP001610432">
    <property type="component" value="Unassembled WGS sequence"/>
</dbReference>
<keyword evidence="4" id="KW-1185">Reference proteome</keyword>
<reference evidence="3 4" key="1">
    <citation type="submission" date="2024-07" db="EMBL/GenBank/DDBJ databases">
        <title>Section-level genome sequencing and comparative genomics of Aspergillus sections Usti and Cavernicolus.</title>
        <authorList>
            <consortium name="Lawrence Berkeley National Laboratory"/>
            <person name="Nybo J.L."/>
            <person name="Vesth T.C."/>
            <person name="Theobald S."/>
            <person name="Frisvad J.C."/>
            <person name="Larsen T.O."/>
            <person name="Kjaerboelling I."/>
            <person name="Rothschild-Mancinelli K."/>
            <person name="Lyhne E.K."/>
            <person name="Kogle M.E."/>
            <person name="Barry K."/>
            <person name="Clum A."/>
            <person name="Na H."/>
            <person name="Ledsgaard L."/>
            <person name="Lin J."/>
            <person name="Lipzen A."/>
            <person name="Kuo A."/>
            <person name="Riley R."/>
            <person name="Mondo S."/>
            <person name="Labutti K."/>
            <person name="Haridas S."/>
            <person name="Pangalinan J."/>
            <person name="Salamov A.A."/>
            <person name="Simmons B.A."/>
            <person name="Magnuson J.K."/>
            <person name="Chen J."/>
            <person name="Drula E."/>
            <person name="Henrissat B."/>
            <person name="Wiebenga A."/>
            <person name="Lubbers R.J."/>
            <person name="Gomes A.C."/>
            <person name="Macurrencykelacurrency M.R."/>
            <person name="Stajich J."/>
            <person name="Grigoriev I.V."/>
            <person name="Mortensen U.H."/>
            <person name="De Vries R.P."/>
            <person name="Baker S.E."/>
            <person name="Andersen M.R."/>
        </authorList>
    </citation>
    <scope>NUCLEOTIDE SEQUENCE [LARGE SCALE GENOMIC DNA]</scope>
    <source>
        <strain evidence="3 4">CBS 449.75</strain>
    </source>
</reference>
<evidence type="ECO:0000313" key="3">
    <source>
        <dbReference type="EMBL" id="KAL2863066.1"/>
    </source>
</evidence>
<proteinExistence type="predicted"/>
<dbReference type="CDD" id="cd14688">
    <property type="entry name" value="bZIP_YAP"/>
    <property type="match status" value="1"/>
</dbReference>
<name>A0ABR4LF42_9EURO</name>
<dbReference type="EMBL" id="JBFXLQ010000057">
    <property type="protein sequence ID" value="KAL2863066.1"/>
    <property type="molecule type" value="Genomic_DNA"/>
</dbReference>
<dbReference type="SUPFAM" id="SSF57959">
    <property type="entry name" value="Leucine zipper domain"/>
    <property type="match status" value="1"/>
</dbReference>
<feature type="compositionally biased region" description="Polar residues" evidence="1">
    <location>
        <begin position="1"/>
        <end position="30"/>
    </location>
</feature>
<feature type="region of interest" description="Disordered" evidence="1">
    <location>
        <begin position="239"/>
        <end position="287"/>
    </location>
</feature>
<dbReference type="Gene3D" id="1.20.5.170">
    <property type="match status" value="1"/>
</dbReference>
<feature type="compositionally biased region" description="Basic and acidic residues" evidence="1">
    <location>
        <begin position="64"/>
        <end position="83"/>
    </location>
</feature>
<dbReference type="GeneID" id="98145297"/>
<feature type="domain" description="BZIP" evidence="2">
    <location>
        <begin position="41"/>
        <end position="56"/>
    </location>
</feature>
<dbReference type="PANTHER" id="PTHR39607">
    <property type="entry name" value="XANTHOCILLIN BIOSYNTHESIS CLUSTER TRANSCRIPTION FACTOR XANC-RELATED"/>
    <property type="match status" value="1"/>
</dbReference>
<feature type="compositionally biased region" description="Polar residues" evidence="1">
    <location>
        <begin position="135"/>
        <end position="144"/>
    </location>
</feature>
<evidence type="ECO:0000256" key="1">
    <source>
        <dbReference type="SAM" id="MobiDB-lite"/>
    </source>
</evidence>
<feature type="compositionally biased region" description="Basic residues" evidence="1">
    <location>
        <begin position="91"/>
        <end position="100"/>
    </location>
</feature>
<feature type="compositionally biased region" description="Basic residues" evidence="1">
    <location>
        <begin position="241"/>
        <end position="250"/>
    </location>
</feature>
<dbReference type="RefSeq" id="XP_070882045.1">
    <property type="nucleotide sequence ID" value="XM_071030225.1"/>
</dbReference>
<dbReference type="InterPro" id="IPR004827">
    <property type="entry name" value="bZIP"/>
</dbReference>
<dbReference type="InterPro" id="IPR046347">
    <property type="entry name" value="bZIP_sf"/>
</dbReference>
<sequence length="302" mass="33212">MHRSNGYSYSTSSRNHGTSSAFSPNANPNEDWTKISDLAERRRIQNRIAQRNYRKKLKRRLEDLEKRAASTSESPERILEKPEPPANKSTAKSRAKHTRASKSTSSSDVHSPASTTDRVSSYDSYSTQEDRGSGSMFSYQSTRQLSTSPPPLISYPSYSSLDPYGHSSYGHPPSYHSLPAPYSDLAFHGEYNSPVPPLLPVSVHGAGAAMKKYPSYGDEDIISPFSMSYASMAGIDLSPAQHHHNHHHNSNHSENSNNIPMPALSQGYSDDHSSPSTPAEPALACPLTPESEPCSLHLYPLL</sequence>
<comment type="caution">
    <text evidence="3">The sequence shown here is derived from an EMBL/GenBank/DDBJ whole genome shotgun (WGS) entry which is preliminary data.</text>
</comment>
<dbReference type="InterPro" id="IPR052635">
    <property type="entry name" value="Sec_Metab_Biosynth_Reg"/>
</dbReference>
<evidence type="ECO:0000259" key="2">
    <source>
        <dbReference type="PROSITE" id="PS00036"/>
    </source>
</evidence>
<feature type="region of interest" description="Disordered" evidence="1">
    <location>
        <begin position="64"/>
        <end position="154"/>
    </location>
</feature>
<evidence type="ECO:0000313" key="4">
    <source>
        <dbReference type="Proteomes" id="UP001610432"/>
    </source>
</evidence>
<feature type="region of interest" description="Disordered" evidence="1">
    <location>
        <begin position="1"/>
        <end position="34"/>
    </location>
</feature>
<organism evidence="3 4">
    <name type="scientific">Aspergillus lucknowensis</name>
    <dbReference type="NCBI Taxonomy" id="176173"/>
    <lineage>
        <taxon>Eukaryota</taxon>
        <taxon>Fungi</taxon>
        <taxon>Dikarya</taxon>
        <taxon>Ascomycota</taxon>
        <taxon>Pezizomycotina</taxon>
        <taxon>Eurotiomycetes</taxon>
        <taxon>Eurotiomycetidae</taxon>
        <taxon>Eurotiales</taxon>
        <taxon>Aspergillaceae</taxon>
        <taxon>Aspergillus</taxon>
        <taxon>Aspergillus subgen. Nidulantes</taxon>
    </lineage>
</organism>